<evidence type="ECO:0000313" key="3">
    <source>
        <dbReference type="Proteomes" id="UP000655044"/>
    </source>
</evidence>
<dbReference type="Proteomes" id="UP000655044">
    <property type="component" value="Unassembled WGS sequence"/>
</dbReference>
<keyword evidence="3" id="KW-1185">Reference proteome</keyword>
<dbReference type="AlphaFoldDB" id="A0A8J3S142"/>
<gene>
    <name evidence="2" type="ORF">Pro02_22550</name>
</gene>
<evidence type="ECO:0000256" key="1">
    <source>
        <dbReference type="SAM" id="MobiDB-lite"/>
    </source>
</evidence>
<dbReference type="EMBL" id="BOOI01000017">
    <property type="protein sequence ID" value="GIH83847.1"/>
    <property type="molecule type" value="Genomic_DNA"/>
</dbReference>
<reference evidence="2" key="1">
    <citation type="submission" date="2021-01" db="EMBL/GenBank/DDBJ databases">
        <title>Whole genome shotgun sequence of Planobispora rosea NBRC 15558.</title>
        <authorList>
            <person name="Komaki H."/>
            <person name="Tamura T."/>
        </authorList>
    </citation>
    <scope>NUCLEOTIDE SEQUENCE</scope>
    <source>
        <strain evidence="2">NBRC 15558</strain>
    </source>
</reference>
<name>A0A8J3S142_PLARO</name>
<accession>A0A8J3S142</accession>
<proteinExistence type="predicted"/>
<feature type="region of interest" description="Disordered" evidence="1">
    <location>
        <begin position="70"/>
        <end position="95"/>
    </location>
</feature>
<evidence type="ECO:0000313" key="2">
    <source>
        <dbReference type="EMBL" id="GIH83847.1"/>
    </source>
</evidence>
<protein>
    <submittedName>
        <fullName evidence="2">Uncharacterized protein</fullName>
    </submittedName>
</protein>
<organism evidence="2 3">
    <name type="scientific">Planobispora rosea</name>
    <dbReference type="NCBI Taxonomy" id="35762"/>
    <lineage>
        <taxon>Bacteria</taxon>
        <taxon>Bacillati</taxon>
        <taxon>Actinomycetota</taxon>
        <taxon>Actinomycetes</taxon>
        <taxon>Streptosporangiales</taxon>
        <taxon>Streptosporangiaceae</taxon>
        <taxon>Planobispora</taxon>
    </lineage>
</organism>
<sequence length="95" mass="10051">MVWKVRRTSIGTALKVGITLAAPYPKAPASSPVASNAAPWTYLTGVLMIQNRPPAAGRGRPTGGVIHRYRARSSDRPIYDTGSSEDSSGGVREKG</sequence>
<comment type="caution">
    <text evidence="2">The sequence shown here is derived from an EMBL/GenBank/DDBJ whole genome shotgun (WGS) entry which is preliminary data.</text>
</comment>